<accession>A0ABR6PI94</accession>
<dbReference type="Proteomes" id="UP000541583">
    <property type="component" value="Unassembled WGS sequence"/>
</dbReference>
<dbReference type="InterPro" id="IPR025295">
    <property type="entry name" value="eCIS_core_dom"/>
</dbReference>
<feature type="region of interest" description="Disordered" evidence="1">
    <location>
        <begin position="80"/>
        <end position="115"/>
    </location>
</feature>
<gene>
    <name evidence="3" type="ORF">HDF23_002243</name>
</gene>
<keyword evidence="4" id="KW-1185">Reference proteome</keyword>
<dbReference type="RefSeq" id="WP_076373009.1">
    <property type="nucleotide sequence ID" value="NZ_FTMG01000004.1"/>
</dbReference>
<reference evidence="3 4" key="1">
    <citation type="submission" date="2020-08" db="EMBL/GenBank/DDBJ databases">
        <title>Genomic Encyclopedia of Type Strains, Phase IV (KMG-V): Genome sequencing to study the core and pangenomes of soil and plant-associated prokaryotes.</title>
        <authorList>
            <person name="Whitman W."/>
        </authorList>
    </citation>
    <scope>NUCLEOTIDE SEQUENCE [LARGE SCALE GENOMIC DNA]</scope>
    <source>
        <strain evidence="3 4">ANJLi2</strain>
    </source>
</reference>
<comment type="caution">
    <text evidence="3">The sequence shown here is derived from an EMBL/GenBank/DDBJ whole genome shotgun (WGS) entry which is preliminary data.</text>
</comment>
<evidence type="ECO:0000313" key="3">
    <source>
        <dbReference type="EMBL" id="MBB6109496.1"/>
    </source>
</evidence>
<feature type="domain" description="eCIS core" evidence="2">
    <location>
        <begin position="112"/>
        <end position="187"/>
    </location>
</feature>
<protein>
    <recommendedName>
        <fullName evidence="2">eCIS core domain-containing protein</fullName>
    </recommendedName>
</protein>
<dbReference type="EMBL" id="JACHCB010000004">
    <property type="protein sequence ID" value="MBB6109496.1"/>
    <property type="molecule type" value="Genomic_DNA"/>
</dbReference>
<organism evidence="3 4">
    <name type="scientific">Mucilaginibacter lappiensis</name>
    <dbReference type="NCBI Taxonomy" id="354630"/>
    <lineage>
        <taxon>Bacteria</taxon>
        <taxon>Pseudomonadati</taxon>
        <taxon>Bacteroidota</taxon>
        <taxon>Sphingobacteriia</taxon>
        <taxon>Sphingobacteriales</taxon>
        <taxon>Sphingobacteriaceae</taxon>
        <taxon>Mucilaginibacter</taxon>
    </lineage>
</organism>
<proteinExistence type="predicted"/>
<evidence type="ECO:0000259" key="2">
    <source>
        <dbReference type="Pfam" id="PF13699"/>
    </source>
</evidence>
<dbReference type="Pfam" id="PF13699">
    <property type="entry name" value="eCIS_core"/>
    <property type="match status" value="1"/>
</dbReference>
<sequence length="480" mass="52575">MLATKQLQPENAVKAQNNAPFFLGHLVQPKLEVNEPGDQYEQEADAMADKVMRMPAGESTFFKPAQAIVQRKCQHCEEEEKLHRKESSDTEVQGGQELDNYVGGLGSSGQTLPESSRQFFEPRFGRNFSNVRIHTDTVAAKSAQSINALAYTTGNNIVFNSGQFSPESDDGRQLIAHELTHVIQQGDSNIVRRTPNCSAARSCCATDQCNNPDTTVTGTPTASTWWAMDVNIDIEESDWEAAVRTQNFGHTFIRFYESNGTQYTYGFYPGPTIPTENAPSVPGCVNHPDTSHDACTDRTETMFLTAAQYAAGLSFAQNMCRTGHYYGYIRGTGSYTCTTFASEVVTAAGHHLPSSTSAPTSVFYTYIPAIDNPNTLNENMGNANEGVGSTETEILSRVEIFGSAMLARISWEEKVRWMRVLLNETWITDRDVAAMVRICCVGTSSSDLSSIQTKVTPLLSVMNSSSQRTTVSNALSGTCP</sequence>
<evidence type="ECO:0000256" key="1">
    <source>
        <dbReference type="SAM" id="MobiDB-lite"/>
    </source>
</evidence>
<name>A0ABR6PI94_9SPHI</name>
<evidence type="ECO:0000313" key="4">
    <source>
        <dbReference type="Proteomes" id="UP000541583"/>
    </source>
</evidence>